<feature type="domain" description="PIK-related kinase FAT" evidence="1">
    <location>
        <begin position="262"/>
        <end position="481"/>
    </location>
</feature>
<dbReference type="AlphaFoldDB" id="A0AAW1XZT5"/>
<proteinExistence type="predicted"/>
<dbReference type="PANTHER" id="PTHR11139">
    <property type="entry name" value="ATAXIA TELANGIECTASIA MUTATED ATM -RELATED"/>
    <property type="match status" value="1"/>
</dbReference>
<dbReference type="Pfam" id="PF15785">
    <property type="entry name" value="SMG1"/>
    <property type="match status" value="1"/>
</dbReference>
<dbReference type="InterPro" id="IPR031559">
    <property type="entry name" value="SMG1"/>
</dbReference>
<organism evidence="2 3">
    <name type="scientific">Rubus argutus</name>
    <name type="common">Southern blackberry</name>
    <dbReference type="NCBI Taxonomy" id="59490"/>
    <lineage>
        <taxon>Eukaryota</taxon>
        <taxon>Viridiplantae</taxon>
        <taxon>Streptophyta</taxon>
        <taxon>Embryophyta</taxon>
        <taxon>Tracheophyta</taxon>
        <taxon>Spermatophyta</taxon>
        <taxon>Magnoliopsida</taxon>
        <taxon>eudicotyledons</taxon>
        <taxon>Gunneridae</taxon>
        <taxon>Pentapetalae</taxon>
        <taxon>rosids</taxon>
        <taxon>fabids</taxon>
        <taxon>Rosales</taxon>
        <taxon>Rosaceae</taxon>
        <taxon>Rosoideae</taxon>
        <taxon>Rosoideae incertae sedis</taxon>
        <taxon>Rubus</taxon>
    </lineage>
</organism>
<dbReference type="Proteomes" id="UP001457282">
    <property type="component" value="Unassembled WGS sequence"/>
</dbReference>
<accession>A0AAW1XZT5</accession>
<evidence type="ECO:0000313" key="3">
    <source>
        <dbReference type="Proteomes" id="UP001457282"/>
    </source>
</evidence>
<protein>
    <recommendedName>
        <fullName evidence="1">PIK-related kinase FAT domain-containing protein</fullName>
    </recommendedName>
</protein>
<dbReference type="EMBL" id="JBEDUW010000002">
    <property type="protein sequence ID" value="KAK9942263.1"/>
    <property type="molecule type" value="Genomic_DNA"/>
</dbReference>
<dbReference type="GO" id="GO:0004674">
    <property type="term" value="F:protein serine/threonine kinase activity"/>
    <property type="evidence" value="ECO:0007669"/>
    <property type="project" value="InterPro"/>
</dbReference>
<keyword evidence="3" id="KW-1185">Reference proteome</keyword>
<sequence>MIGSSGAHLLPMRLLFDFVEALKKNVYNAYEGSAVLPSAARSSSLFFRANKKVCEEWFSRICEPMMNAGLALQCHDATIHYCALRLQELWNLVASALNDKSRVQVTEHLHNIKGRFSADILRVLRHMALALCRTHESEALIGLEKWVSLTFSPFLVEENQSLSNSRILSLHAFIECYTSVCDWKSLESWLLELQTLRAKHAGKSYCGALTTTGNEINAIHALAQYDEGEYQAAWACLGLTPKSSSELTLDPKLALQRSEQMLLQAMLLQNDEKEDKVPHELEKARLMLEETLSVLPLDGLEEAAAHATQLHCIFAYEEFYKIKGSQDKPRQLQSMLSSYVQFMQPQIGRVHQDCNPWLKVLRVYRTISPVSKATLKLCMNLLSLARKQGNLLLANRLNNYLKDHILSCSGERHHDFLISNLQYEGILLMHAEKNLEDALTNLWSFVSPVIVSSPSIVSDADNSILKAKACLKLSNWLKQNYSDSRLDGIIIKIRSDFDMANSSSPSRGGPSFVDEILSSKPPLGSIIEEIVGTATKLSTHLCPTMGKSWISYASWCFSQARESLLTPHENTLRSCSFSPALVHEVLPERFKLTEDEIIKVKSLILPFFQNKDDGGLAAEQGEWSFSLDSAAPRNDNTVITLVQQVVNIIESVSGAPRC</sequence>
<dbReference type="GO" id="GO:0005634">
    <property type="term" value="C:nucleus"/>
    <property type="evidence" value="ECO:0007669"/>
    <property type="project" value="TreeGrafter"/>
</dbReference>
<evidence type="ECO:0000313" key="2">
    <source>
        <dbReference type="EMBL" id="KAK9942263.1"/>
    </source>
</evidence>
<dbReference type="PANTHER" id="PTHR11139:SF71">
    <property type="entry name" value="SERINE_THREONINE-PROTEIN KINASE SMG1"/>
    <property type="match status" value="1"/>
</dbReference>
<dbReference type="GO" id="GO:0000184">
    <property type="term" value="P:nuclear-transcribed mRNA catabolic process, nonsense-mediated decay"/>
    <property type="evidence" value="ECO:0007669"/>
    <property type="project" value="InterPro"/>
</dbReference>
<reference evidence="2 3" key="1">
    <citation type="journal article" date="2023" name="G3 (Bethesda)">
        <title>A chromosome-length genome assembly and annotation of blackberry (Rubus argutus, cv. 'Hillquist').</title>
        <authorList>
            <person name="Bruna T."/>
            <person name="Aryal R."/>
            <person name="Dudchenko O."/>
            <person name="Sargent D.J."/>
            <person name="Mead D."/>
            <person name="Buti M."/>
            <person name="Cavallini A."/>
            <person name="Hytonen T."/>
            <person name="Andres J."/>
            <person name="Pham M."/>
            <person name="Weisz D."/>
            <person name="Mascagni F."/>
            <person name="Usai G."/>
            <person name="Natali L."/>
            <person name="Bassil N."/>
            <person name="Fernandez G.E."/>
            <person name="Lomsadze A."/>
            <person name="Armour M."/>
            <person name="Olukolu B."/>
            <person name="Poorten T."/>
            <person name="Britton C."/>
            <person name="Davik J."/>
            <person name="Ashrafi H."/>
            <person name="Aiden E.L."/>
            <person name="Borodovsky M."/>
            <person name="Worthington M."/>
        </authorList>
    </citation>
    <scope>NUCLEOTIDE SEQUENCE [LARGE SCALE GENOMIC DNA]</scope>
    <source>
        <strain evidence="2">PI 553951</strain>
    </source>
</reference>
<dbReference type="Pfam" id="PF02259">
    <property type="entry name" value="FAT"/>
    <property type="match status" value="1"/>
</dbReference>
<comment type="caution">
    <text evidence="2">The sequence shown here is derived from an EMBL/GenBank/DDBJ whole genome shotgun (WGS) entry which is preliminary data.</text>
</comment>
<dbReference type="InterPro" id="IPR003151">
    <property type="entry name" value="PIK-rel_kinase_FAT"/>
</dbReference>
<dbReference type="InterPro" id="IPR050517">
    <property type="entry name" value="DDR_Repair_Kinase"/>
</dbReference>
<name>A0AAW1XZT5_RUBAR</name>
<evidence type="ECO:0000259" key="1">
    <source>
        <dbReference type="Pfam" id="PF02259"/>
    </source>
</evidence>
<gene>
    <name evidence="2" type="ORF">M0R45_007938</name>
</gene>